<feature type="compositionally biased region" description="Polar residues" evidence="1">
    <location>
        <begin position="31"/>
        <end position="40"/>
    </location>
</feature>
<reference evidence="4" key="1">
    <citation type="submission" date="2017-04" db="EMBL/GenBank/DDBJ databases">
        <title>Function of individual gut microbiota members based on whole genome sequencing of pure cultures obtained from chicken caecum.</title>
        <authorList>
            <person name="Medvecky M."/>
            <person name="Cejkova D."/>
            <person name="Polansky O."/>
            <person name="Karasova D."/>
            <person name="Kubasova T."/>
            <person name="Cizek A."/>
            <person name="Rychlik I."/>
        </authorList>
    </citation>
    <scope>NUCLEOTIDE SEQUENCE [LARGE SCALE GENOMIC DNA]</scope>
    <source>
        <strain evidence="4">An180</strain>
    </source>
</reference>
<accession>A0A1Y4L6Q6</accession>
<dbReference type="EMBL" id="NFKK01000010">
    <property type="protein sequence ID" value="OUP52437.1"/>
    <property type="molecule type" value="Genomic_DNA"/>
</dbReference>
<sequence>MFFESRERARRNPAQYPKTANQTFTEKRTVPSVTNRSQPVKDTGEPLRKRNRHTYHRKPYAKLRLFALACSAIFLLRLAYMLYGWLFG</sequence>
<keyword evidence="2" id="KW-1133">Transmembrane helix</keyword>
<evidence type="ECO:0000313" key="3">
    <source>
        <dbReference type="EMBL" id="OUP52437.1"/>
    </source>
</evidence>
<dbReference type="Proteomes" id="UP000195897">
    <property type="component" value="Unassembled WGS sequence"/>
</dbReference>
<evidence type="ECO:0000256" key="1">
    <source>
        <dbReference type="SAM" id="MobiDB-lite"/>
    </source>
</evidence>
<keyword evidence="2" id="KW-0812">Transmembrane</keyword>
<dbReference type="AlphaFoldDB" id="A0A1Y4L6Q6"/>
<feature type="transmembrane region" description="Helical" evidence="2">
    <location>
        <begin position="65"/>
        <end position="86"/>
    </location>
</feature>
<organism evidence="3 4">
    <name type="scientific">Butyricicoccus pullicaecorum</name>
    <dbReference type="NCBI Taxonomy" id="501571"/>
    <lineage>
        <taxon>Bacteria</taxon>
        <taxon>Bacillati</taxon>
        <taxon>Bacillota</taxon>
        <taxon>Clostridia</taxon>
        <taxon>Eubacteriales</taxon>
        <taxon>Butyricicoccaceae</taxon>
        <taxon>Butyricicoccus</taxon>
    </lineage>
</organism>
<name>A0A1Y4L6Q6_9FIRM</name>
<gene>
    <name evidence="3" type="ORF">B5F17_09250</name>
</gene>
<keyword evidence="2" id="KW-0472">Membrane</keyword>
<comment type="caution">
    <text evidence="3">The sequence shown here is derived from an EMBL/GenBank/DDBJ whole genome shotgun (WGS) entry which is preliminary data.</text>
</comment>
<evidence type="ECO:0000313" key="4">
    <source>
        <dbReference type="Proteomes" id="UP000195897"/>
    </source>
</evidence>
<feature type="region of interest" description="Disordered" evidence="1">
    <location>
        <begin position="1"/>
        <end position="53"/>
    </location>
</feature>
<dbReference type="RefSeq" id="WP_087373309.1">
    <property type="nucleotide sequence ID" value="NZ_NFKK01000010.1"/>
</dbReference>
<protein>
    <submittedName>
        <fullName evidence="3">Uncharacterized protein</fullName>
    </submittedName>
</protein>
<evidence type="ECO:0000256" key="2">
    <source>
        <dbReference type="SAM" id="Phobius"/>
    </source>
</evidence>
<proteinExistence type="predicted"/>